<organism evidence="5 6">
    <name type="scientific">Streptococcus oralis subsp. tigurinus</name>
    <dbReference type="NCBI Taxonomy" id="1077464"/>
    <lineage>
        <taxon>Bacteria</taxon>
        <taxon>Bacillati</taxon>
        <taxon>Bacillota</taxon>
        <taxon>Bacilli</taxon>
        <taxon>Lactobacillales</taxon>
        <taxon>Streptococcaceae</taxon>
        <taxon>Streptococcus</taxon>
    </lineage>
</organism>
<dbReference type="Pfam" id="PF00005">
    <property type="entry name" value="ABC_tran"/>
    <property type="match status" value="1"/>
</dbReference>
<keyword evidence="2" id="KW-0547">Nucleotide-binding</keyword>
<dbReference type="GO" id="GO:0016887">
    <property type="term" value="F:ATP hydrolysis activity"/>
    <property type="evidence" value="ECO:0007669"/>
    <property type="project" value="InterPro"/>
</dbReference>
<gene>
    <name evidence="5" type="ORF">B7729_06970</name>
</gene>
<comment type="caution">
    <text evidence="5">The sequence shown here is derived from an EMBL/GenBank/DDBJ whole genome shotgun (WGS) entry which is preliminary data.</text>
</comment>
<proteinExistence type="predicted"/>
<evidence type="ECO:0000256" key="2">
    <source>
        <dbReference type="ARBA" id="ARBA00022741"/>
    </source>
</evidence>
<dbReference type="GO" id="GO:0005524">
    <property type="term" value="F:ATP binding"/>
    <property type="evidence" value="ECO:0007669"/>
    <property type="project" value="UniProtKB-KW"/>
</dbReference>
<dbReference type="PROSITE" id="PS00211">
    <property type="entry name" value="ABC_TRANSPORTER_1"/>
    <property type="match status" value="1"/>
</dbReference>
<dbReference type="RefSeq" id="WP_084939198.1">
    <property type="nucleotide sequence ID" value="NZ_NCUC01000014.1"/>
</dbReference>
<dbReference type="Proteomes" id="UP000193538">
    <property type="component" value="Unassembled WGS sequence"/>
</dbReference>
<dbReference type="InterPro" id="IPR017871">
    <property type="entry name" value="ABC_transporter-like_CS"/>
</dbReference>
<dbReference type="InterPro" id="IPR027417">
    <property type="entry name" value="P-loop_NTPase"/>
</dbReference>
<dbReference type="SMART" id="SM00382">
    <property type="entry name" value="AAA"/>
    <property type="match status" value="1"/>
</dbReference>
<evidence type="ECO:0000256" key="3">
    <source>
        <dbReference type="ARBA" id="ARBA00022840"/>
    </source>
</evidence>
<dbReference type="PROSITE" id="PS50893">
    <property type="entry name" value="ABC_TRANSPORTER_2"/>
    <property type="match status" value="1"/>
</dbReference>
<evidence type="ECO:0000259" key="4">
    <source>
        <dbReference type="PROSITE" id="PS50893"/>
    </source>
</evidence>
<dbReference type="InterPro" id="IPR050763">
    <property type="entry name" value="ABC_transporter_ATP-binding"/>
</dbReference>
<reference evidence="5 6" key="1">
    <citation type="journal article" date="2016" name="Eur. J. Clin. Microbiol. Infect. Dis.">
        <title>Whole genome sequencing as a tool for phylogenetic analysis of clinical strains of Mitis group streptococci.</title>
        <authorList>
            <person name="Rasmussen L.H."/>
            <person name="Dargis R."/>
            <person name="Hojholt K."/>
            <person name="Christensen J.J."/>
            <person name="Skovgaard O."/>
            <person name="Justesen U.S."/>
            <person name="Rosenvinge F.S."/>
            <person name="Moser C."/>
            <person name="Lukjancenko O."/>
            <person name="Rasmussen S."/>
            <person name="Nielsen X.C."/>
        </authorList>
    </citation>
    <scope>NUCLEOTIDE SEQUENCE [LARGE SCALE GENOMIC DNA]</scope>
    <source>
        <strain evidence="5 6">OD_348934_12</strain>
    </source>
</reference>
<name>A0A1X1FTX9_STROR</name>
<protein>
    <submittedName>
        <fullName evidence="5">Sugar ABC transporter ATP-binding protein</fullName>
    </submittedName>
</protein>
<dbReference type="Gene3D" id="3.40.50.300">
    <property type="entry name" value="P-loop containing nucleotide triphosphate hydrolases"/>
    <property type="match status" value="1"/>
</dbReference>
<sequence>MAMIEVEHLQKNFVKTVKEPGLKGALRSFIHPEKQTFEAVKDLTFEVPKGQILGFIGANGAGKSTTIKMLTGILKPTSGFCRINGKIPQDNRQDYVKDIGVVFGQRTQLWWDLALQETYTVLKEIYDVPDSLFQKRMDFLNEVLDLKDFIKDPVRTLSLGQRMRADIAASLLHNPKVLFLDEPTIGLDVSVKDNIRRAITQINQEEETTILLTTHDLSDIEQLCDRIFMIDKGQEIFDGTVSQLKETFGKMKTISFDLVPGQSHLVSHYEGFSDMTIDRQGNSLNIEFDSSRYQSADIIKQTLSDFEIRDLKMLDTDIEDIIRRFYRKEL</sequence>
<evidence type="ECO:0000313" key="5">
    <source>
        <dbReference type="EMBL" id="ORO37733.1"/>
    </source>
</evidence>
<feature type="domain" description="ABC transporter" evidence="4">
    <location>
        <begin position="4"/>
        <end position="257"/>
    </location>
</feature>
<keyword evidence="1" id="KW-0813">Transport</keyword>
<dbReference type="AlphaFoldDB" id="A0A1X1FTX9"/>
<evidence type="ECO:0000313" key="6">
    <source>
        <dbReference type="Proteomes" id="UP000193538"/>
    </source>
</evidence>
<dbReference type="EMBL" id="NCUC01000014">
    <property type="protein sequence ID" value="ORO37733.1"/>
    <property type="molecule type" value="Genomic_DNA"/>
</dbReference>
<accession>A0A1X1FTX9</accession>
<dbReference type="InterPro" id="IPR003439">
    <property type="entry name" value="ABC_transporter-like_ATP-bd"/>
</dbReference>
<evidence type="ECO:0000256" key="1">
    <source>
        <dbReference type="ARBA" id="ARBA00022448"/>
    </source>
</evidence>
<dbReference type="PANTHER" id="PTHR42711">
    <property type="entry name" value="ABC TRANSPORTER ATP-BINDING PROTEIN"/>
    <property type="match status" value="1"/>
</dbReference>
<dbReference type="PANTHER" id="PTHR42711:SF1">
    <property type="entry name" value="ABC-TRANSPORT PROTEIN, ATP-BINDING COMPONENT"/>
    <property type="match status" value="1"/>
</dbReference>
<dbReference type="SUPFAM" id="SSF52540">
    <property type="entry name" value="P-loop containing nucleoside triphosphate hydrolases"/>
    <property type="match status" value="1"/>
</dbReference>
<dbReference type="InterPro" id="IPR003593">
    <property type="entry name" value="AAA+_ATPase"/>
</dbReference>
<keyword evidence="3 5" id="KW-0067">ATP-binding</keyword>